<evidence type="ECO:0000313" key="1">
    <source>
        <dbReference type="EMBL" id="KOM38009.1"/>
    </source>
</evidence>
<dbReference type="STRING" id="3914.A0A0L9U6H5"/>
<dbReference type="AlphaFoldDB" id="A0A0L9U6H5"/>
<reference evidence="2" key="1">
    <citation type="journal article" date="2015" name="Proc. Natl. Acad. Sci. U.S.A.">
        <title>Genome sequencing of adzuki bean (Vigna angularis) provides insight into high starch and low fat accumulation and domestication.</title>
        <authorList>
            <person name="Yang K."/>
            <person name="Tian Z."/>
            <person name="Chen C."/>
            <person name="Luo L."/>
            <person name="Zhao B."/>
            <person name="Wang Z."/>
            <person name="Yu L."/>
            <person name="Li Y."/>
            <person name="Sun Y."/>
            <person name="Li W."/>
            <person name="Chen Y."/>
            <person name="Li Y."/>
            <person name="Zhang Y."/>
            <person name="Ai D."/>
            <person name="Zhao J."/>
            <person name="Shang C."/>
            <person name="Ma Y."/>
            <person name="Wu B."/>
            <person name="Wang M."/>
            <person name="Gao L."/>
            <person name="Sun D."/>
            <person name="Zhang P."/>
            <person name="Guo F."/>
            <person name="Wang W."/>
            <person name="Li Y."/>
            <person name="Wang J."/>
            <person name="Varshney R.K."/>
            <person name="Wang J."/>
            <person name="Ling H.Q."/>
            <person name="Wan P."/>
        </authorList>
    </citation>
    <scope>NUCLEOTIDE SEQUENCE</scope>
    <source>
        <strain evidence="2">cv. Jingnong 6</strain>
    </source>
</reference>
<name>A0A0L9U6H5_PHAAN</name>
<accession>A0A0L9U6H5</accession>
<dbReference type="Gramene" id="KOM38009">
    <property type="protein sequence ID" value="KOM38009"/>
    <property type="gene ID" value="LR48_Vigan03g139100"/>
</dbReference>
<dbReference type="EMBL" id="CM003373">
    <property type="protein sequence ID" value="KOM38009.1"/>
    <property type="molecule type" value="Genomic_DNA"/>
</dbReference>
<proteinExistence type="predicted"/>
<gene>
    <name evidence="1" type="ORF">LR48_Vigan03g139100</name>
</gene>
<organism evidence="1 2">
    <name type="scientific">Phaseolus angularis</name>
    <name type="common">Azuki bean</name>
    <name type="synonym">Vigna angularis</name>
    <dbReference type="NCBI Taxonomy" id="3914"/>
    <lineage>
        <taxon>Eukaryota</taxon>
        <taxon>Viridiplantae</taxon>
        <taxon>Streptophyta</taxon>
        <taxon>Embryophyta</taxon>
        <taxon>Tracheophyta</taxon>
        <taxon>Spermatophyta</taxon>
        <taxon>Magnoliopsida</taxon>
        <taxon>eudicotyledons</taxon>
        <taxon>Gunneridae</taxon>
        <taxon>Pentapetalae</taxon>
        <taxon>rosids</taxon>
        <taxon>fabids</taxon>
        <taxon>Fabales</taxon>
        <taxon>Fabaceae</taxon>
        <taxon>Papilionoideae</taxon>
        <taxon>50 kb inversion clade</taxon>
        <taxon>NPAAA clade</taxon>
        <taxon>indigoferoid/millettioid clade</taxon>
        <taxon>Phaseoleae</taxon>
        <taxon>Vigna</taxon>
    </lineage>
</organism>
<protein>
    <submittedName>
        <fullName evidence="1">Uncharacterized protein</fullName>
    </submittedName>
</protein>
<sequence>MFQPNLAHSKTELRFSGYFRPHEGKPALWELDSDYYLHVSGVGDDLIPEKCSEPNPKPSESGGIVFTPIPACRGDFLRIKLTSFDKLIEKTCSTIKNVRLCSEPDQRPGGSSGNSGAAPDAAEIQIKSPNWLFGQRKYEEGSSAAKVASHETDFEGSHANGFCDLNWLSSGSDMNEEDVFQRYLAMTSANEANGWYGGSVLGIQDESSEIYKHYAELCQICTLTGPALELFQNDCKREQHYAEALSTNSYEIVNDTSVVAEMEEALKEYDQVGPRSCKFFGGGPSWLTRCRDDREKVGVREMKEKGLRGMREIAFNLDEAEKKVVEGMSEQQMVDNAMELTCRAAVATWHLAYAFDRGVLRTELKKRAGAELKKDRDRLVVELELLKKEAFNQNNVIASLKTAGKEARAKRDALLTKVAEDKELMEEMGRAIVEEHTRGFKKVLRQVSHLLNVSTEGVEFDTKKDVYQGKLVPLMDIPEGTLLENKPTPTTEVGVDEENVVTTVAYGEVVEEDPTNNDVTGVTLL</sequence>
<evidence type="ECO:0000313" key="2">
    <source>
        <dbReference type="Proteomes" id="UP000053144"/>
    </source>
</evidence>
<dbReference type="Proteomes" id="UP000053144">
    <property type="component" value="Chromosome 3"/>
</dbReference>